<evidence type="ECO:0000313" key="5">
    <source>
        <dbReference type="EMBL" id="KAG5570568.1"/>
    </source>
</evidence>
<protein>
    <recommendedName>
        <fullName evidence="4">2-phytyl-1,4-beta-naphthoquinone methyltransferase, chloroplastic</fullName>
        <ecNumber evidence="4">2.1.1.329</ecNumber>
    </recommendedName>
    <alternativeName>
        <fullName evidence="4">Demethylphylloquinone methyltransferase</fullName>
    </alternativeName>
    <alternativeName>
        <fullName evidence="4">Menaquinone biosynthesis methyltransferase ubiE-like protein</fullName>
    </alternativeName>
</protein>
<keyword evidence="6" id="KW-1185">Reference proteome</keyword>
<dbReference type="Pfam" id="PF01209">
    <property type="entry name" value="Ubie_methyltran"/>
    <property type="match status" value="1"/>
</dbReference>
<proteinExistence type="inferred from homology"/>
<dbReference type="PANTHER" id="PTHR43591">
    <property type="entry name" value="METHYLTRANSFERASE"/>
    <property type="match status" value="1"/>
</dbReference>
<comment type="subcellular location">
    <subcellularLocation>
        <location evidence="4">Plastid</location>
        <location evidence="4">Chloroplast</location>
    </subcellularLocation>
</comment>
<dbReference type="InterPro" id="IPR032904">
    <property type="entry name" value="MenG"/>
</dbReference>
<dbReference type="EMBL" id="JACXVP010000012">
    <property type="protein sequence ID" value="KAG5570568.1"/>
    <property type="molecule type" value="Genomic_DNA"/>
</dbReference>
<dbReference type="GO" id="GO:0052624">
    <property type="term" value="F:2-phytyl-1,4-naphthoquinone methyltransferase activity"/>
    <property type="evidence" value="ECO:0007669"/>
    <property type="project" value="UniProtKB-UniRule"/>
</dbReference>
<comment type="similarity">
    <text evidence="4">Belongs to the class I-like SAM-binding methyltransferase superfamily. MenG/UbiE family.</text>
</comment>
<evidence type="ECO:0000313" key="6">
    <source>
        <dbReference type="Proteomes" id="UP000824120"/>
    </source>
</evidence>
<keyword evidence="4" id="KW-0150">Chloroplast</keyword>
<evidence type="ECO:0000256" key="1">
    <source>
        <dbReference type="ARBA" id="ARBA00022603"/>
    </source>
</evidence>
<dbReference type="GO" id="GO:0042372">
    <property type="term" value="P:phylloquinone biosynthetic process"/>
    <property type="evidence" value="ECO:0007669"/>
    <property type="project" value="UniProtKB-UniRule"/>
</dbReference>
<comment type="catalytic activity">
    <reaction evidence="4">
        <text>demethylphylloquinol + S-adenosyl-L-methionine = phylloquinol + S-adenosyl-L-homocysteine + H(+)</text>
        <dbReference type="Rhea" id="RHEA:40551"/>
        <dbReference type="ChEBI" id="CHEBI:15378"/>
        <dbReference type="ChEBI" id="CHEBI:28433"/>
        <dbReference type="ChEBI" id="CHEBI:57856"/>
        <dbReference type="ChEBI" id="CHEBI:59789"/>
        <dbReference type="ChEBI" id="CHEBI:87844"/>
        <dbReference type="EC" id="2.1.1.329"/>
    </reaction>
</comment>
<dbReference type="InterPro" id="IPR004033">
    <property type="entry name" value="UbiE/COQ5_MeTrFase"/>
</dbReference>
<evidence type="ECO:0000256" key="3">
    <source>
        <dbReference type="ARBA" id="ARBA00022691"/>
    </source>
</evidence>
<dbReference type="Proteomes" id="UP000824120">
    <property type="component" value="Chromosome 12"/>
</dbReference>
<keyword evidence="2 4" id="KW-0808">Transferase</keyword>
<comment type="caution">
    <text evidence="5">The sequence shown here is derived from an EMBL/GenBank/DDBJ whole genome shotgun (WGS) entry which is preliminary data.</text>
</comment>
<evidence type="ECO:0000256" key="4">
    <source>
        <dbReference type="HAMAP-Rule" id="MF_03192"/>
    </source>
</evidence>
<dbReference type="HAMAP" id="MF_01813">
    <property type="entry name" value="MenG_UbiE_methyltr"/>
    <property type="match status" value="1"/>
</dbReference>
<sequence length="256" mass="28296">MASLHVALSSFPGPSFRPTGKLVIRCSADRQALFNRIAPVYDNLNDLLSLGQHRIWKRMAVSWSGAKEGDDVLDICCGSGDLTFLLSEKVGPHGEAVGLDFSNEQLLIASTRQKLRSKTYYKNIKWMEGNALDLPFPDSSFDAVTIGYGLRNVVDRHRAMAEICRVLKPGSTLSVLDFNKSINPLSTTVQELMIDNIVVPVASGYGLENEYKYLKSSIRDFLTGNELEKLALEVGFSTAKHFEIGFGFMGNLVAIR</sequence>
<dbReference type="EC" id="2.1.1.329" evidence="4"/>
<dbReference type="SUPFAM" id="SSF53335">
    <property type="entry name" value="S-adenosyl-L-methionine-dependent methyltransferases"/>
    <property type="match status" value="1"/>
</dbReference>
<keyword evidence="3 4" id="KW-0949">S-adenosyl-L-methionine</keyword>
<dbReference type="InterPro" id="IPR029063">
    <property type="entry name" value="SAM-dependent_MTases_sf"/>
</dbReference>
<dbReference type="AlphaFoldDB" id="A0A9J5W5R1"/>
<reference evidence="5 6" key="1">
    <citation type="submission" date="2020-09" db="EMBL/GenBank/DDBJ databases">
        <title>De no assembly of potato wild relative species, Solanum commersonii.</title>
        <authorList>
            <person name="Cho K."/>
        </authorList>
    </citation>
    <scope>NUCLEOTIDE SEQUENCE [LARGE SCALE GENOMIC DNA]</scope>
    <source>
        <strain evidence="5">LZ3.2</strain>
        <tissue evidence="5">Leaf</tissue>
    </source>
</reference>
<keyword evidence="1 4" id="KW-0489">Methyltransferase</keyword>
<dbReference type="GO" id="GO:0032259">
    <property type="term" value="P:methylation"/>
    <property type="evidence" value="ECO:0007669"/>
    <property type="project" value="UniProtKB-KW"/>
</dbReference>
<dbReference type="PROSITE" id="PS51608">
    <property type="entry name" value="SAM_MT_UBIE"/>
    <property type="match status" value="1"/>
</dbReference>
<accession>A0A9J5W5R1</accession>
<dbReference type="Gene3D" id="3.40.50.150">
    <property type="entry name" value="Vaccinia Virus protein VP39"/>
    <property type="match status" value="1"/>
</dbReference>
<dbReference type="PROSITE" id="PS01183">
    <property type="entry name" value="UBIE_1"/>
    <property type="match status" value="1"/>
</dbReference>
<keyword evidence="4" id="KW-0934">Plastid</keyword>
<dbReference type="CDD" id="cd02440">
    <property type="entry name" value="AdoMet_MTases"/>
    <property type="match status" value="1"/>
</dbReference>
<dbReference type="InterPro" id="IPR023576">
    <property type="entry name" value="UbiE/COQ5_MeTrFase_CS"/>
</dbReference>
<dbReference type="GO" id="GO:0009507">
    <property type="term" value="C:chloroplast"/>
    <property type="evidence" value="ECO:0007669"/>
    <property type="project" value="UniProtKB-SubCell"/>
</dbReference>
<dbReference type="OrthoDB" id="6329284at2759"/>
<dbReference type="NCBIfam" id="TIGR01934">
    <property type="entry name" value="MenG_MenH_UbiE"/>
    <property type="match status" value="1"/>
</dbReference>
<comment type="function">
    <text evidence="4">Involved in the biosynthesis of phylloquinone (vitamin K1). Methyltransferase required for the conversion of 2-phytyl-1,4-beta-naphthoquinol to phylloquinol.</text>
</comment>
<dbReference type="NCBIfam" id="NF001244">
    <property type="entry name" value="PRK00216.1-5"/>
    <property type="match status" value="1"/>
</dbReference>
<evidence type="ECO:0000256" key="2">
    <source>
        <dbReference type="ARBA" id="ARBA00022679"/>
    </source>
</evidence>
<gene>
    <name evidence="4" type="primary">MENG</name>
    <name evidence="5" type="ORF">H5410_060334</name>
</gene>
<organism evidence="5 6">
    <name type="scientific">Solanum commersonii</name>
    <name type="common">Commerson's wild potato</name>
    <name type="synonym">Commerson's nightshade</name>
    <dbReference type="NCBI Taxonomy" id="4109"/>
    <lineage>
        <taxon>Eukaryota</taxon>
        <taxon>Viridiplantae</taxon>
        <taxon>Streptophyta</taxon>
        <taxon>Embryophyta</taxon>
        <taxon>Tracheophyta</taxon>
        <taxon>Spermatophyta</taxon>
        <taxon>Magnoliopsida</taxon>
        <taxon>eudicotyledons</taxon>
        <taxon>Gunneridae</taxon>
        <taxon>Pentapetalae</taxon>
        <taxon>asterids</taxon>
        <taxon>lamiids</taxon>
        <taxon>Solanales</taxon>
        <taxon>Solanaceae</taxon>
        <taxon>Solanoideae</taxon>
        <taxon>Solaneae</taxon>
        <taxon>Solanum</taxon>
    </lineage>
</organism>
<name>A0A9J5W5R1_SOLCO</name>
<dbReference type="HAMAP" id="MF_01982">
    <property type="entry name" value="MenG_phylloquinone_subfam"/>
    <property type="match status" value="1"/>
</dbReference>
<dbReference type="PANTHER" id="PTHR43591:SF24">
    <property type="entry name" value="2-METHOXY-6-POLYPRENYL-1,4-BENZOQUINOL METHYLASE, MITOCHONDRIAL"/>
    <property type="match status" value="1"/>
</dbReference>